<dbReference type="AlphaFoldDB" id="A0A1X6NB28"/>
<dbReference type="OrthoDB" id="2588098at2759"/>
<evidence type="ECO:0000256" key="1">
    <source>
        <dbReference type="SAM" id="MobiDB-lite"/>
    </source>
</evidence>
<dbReference type="EMBL" id="KZ110592">
    <property type="protein sequence ID" value="OSX65845.1"/>
    <property type="molecule type" value="Genomic_DNA"/>
</dbReference>
<evidence type="ECO:0000313" key="3">
    <source>
        <dbReference type="Proteomes" id="UP000194127"/>
    </source>
</evidence>
<evidence type="ECO:0008006" key="4">
    <source>
        <dbReference type="Google" id="ProtNLM"/>
    </source>
</evidence>
<feature type="region of interest" description="Disordered" evidence="1">
    <location>
        <begin position="422"/>
        <end position="446"/>
    </location>
</feature>
<dbReference type="GeneID" id="36323259"/>
<dbReference type="Proteomes" id="UP000194127">
    <property type="component" value="Unassembled WGS sequence"/>
</dbReference>
<name>A0A1X6NB28_9APHY</name>
<gene>
    <name evidence="2" type="ORF">POSPLADRAFT_1043434</name>
</gene>
<proteinExistence type="predicted"/>
<accession>A0A1X6NB28</accession>
<organism evidence="2 3">
    <name type="scientific">Postia placenta MAD-698-R-SB12</name>
    <dbReference type="NCBI Taxonomy" id="670580"/>
    <lineage>
        <taxon>Eukaryota</taxon>
        <taxon>Fungi</taxon>
        <taxon>Dikarya</taxon>
        <taxon>Basidiomycota</taxon>
        <taxon>Agaricomycotina</taxon>
        <taxon>Agaricomycetes</taxon>
        <taxon>Polyporales</taxon>
        <taxon>Adustoporiaceae</taxon>
        <taxon>Rhodonia</taxon>
    </lineage>
</organism>
<evidence type="ECO:0000313" key="2">
    <source>
        <dbReference type="EMBL" id="OSX65845.1"/>
    </source>
</evidence>
<sequence>MGQYWEMHCEPRQARDSFERRLGKLGAFFFSDFSSLIQALVVPFPKPSPYCRMQKPGPFIRTEALGHMNLPAELLYIIYSYIDNLRDAISLTITNEHLASVGHSRVYELICALHSSWAGDRIVCLGDYMTDDDLPSGMISQDELKSLYAAANPKYDDRSLYDVAVNNFAPVSLDGQRWLHYFHYNPSTRSYLRDHSRHRDYLFRTSSNYASSSPEEDKWSLCNLTKHEYVRADIIAMNLGVATRGPFIEGRLIRLEQILFSLICWSCDEGVNMKYEADLHRGAWAGDRIAINTLSRLSPPLDSGVWKDITIPVFKRLVDIYDLDCTDEEWYTFRSIENQDQSEDEERPEGEETKIRTRAMTAKVSIWKKSMKTKGGKLAEITAKTTKSTMATIKTVKPTTKPTKTMKAAMILHNEDKVEKTAIISRPALKRRATKPPNIRKHRPDA</sequence>
<protein>
    <recommendedName>
        <fullName evidence="4">F-box domain-containing protein</fullName>
    </recommendedName>
</protein>
<feature type="compositionally biased region" description="Basic residues" evidence="1">
    <location>
        <begin position="428"/>
        <end position="446"/>
    </location>
</feature>
<dbReference type="RefSeq" id="XP_024342639.1">
    <property type="nucleotide sequence ID" value="XM_024478309.1"/>
</dbReference>
<keyword evidence="3" id="KW-1185">Reference proteome</keyword>
<reference evidence="2 3" key="1">
    <citation type="submission" date="2017-04" db="EMBL/GenBank/DDBJ databases">
        <title>Genome Sequence of the Model Brown-Rot Fungus Postia placenta SB12.</title>
        <authorList>
            <consortium name="DOE Joint Genome Institute"/>
            <person name="Gaskell J."/>
            <person name="Kersten P."/>
            <person name="Larrondo L.F."/>
            <person name="Canessa P."/>
            <person name="Martinez D."/>
            <person name="Hibbett D."/>
            <person name="Schmoll M."/>
            <person name="Kubicek C.P."/>
            <person name="Martinez A.T."/>
            <person name="Yadav J."/>
            <person name="Master E."/>
            <person name="Magnuson J.K."/>
            <person name="James T."/>
            <person name="Yaver D."/>
            <person name="Berka R."/>
            <person name="Labutti K."/>
            <person name="Lipzen A."/>
            <person name="Aerts A."/>
            <person name="Barry K."/>
            <person name="Henrissat B."/>
            <person name="Blanchette R."/>
            <person name="Grigoriev I."/>
            <person name="Cullen D."/>
        </authorList>
    </citation>
    <scope>NUCLEOTIDE SEQUENCE [LARGE SCALE GENOMIC DNA]</scope>
    <source>
        <strain evidence="2 3">MAD-698-R-SB12</strain>
    </source>
</reference>